<name>A0AAE0PNS8_SORBR</name>
<dbReference type="AlphaFoldDB" id="A0AAE0PNS8"/>
<comment type="caution">
    <text evidence="1">The sequence shown here is derived from an EMBL/GenBank/DDBJ whole genome shotgun (WGS) entry which is preliminary data.</text>
</comment>
<reference evidence="1" key="1">
    <citation type="journal article" date="2023" name="Mol. Phylogenet. Evol.">
        <title>Genome-scale phylogeny and comparative genomics of the fungal order Sordariales.</title>
        <authorList>
            <person name="Hensen N."/>
            <person name="Bonometti L."/>
            <person name="Westerberg I."/>
            <person name="Brannstrom I.O."/>
            <person name="Guillou S."/>
            <person name="Cros-Aarteil S."/>
            <person name="Calhoun S."/>
            <person name="Haridas S."/>
            <person name="Kuo A."/>
            <person name="Mondo S."/>
            <person name="Pangilinan J."/>
            <person name="Riley R."/>
            <person name="LaButti K."/>
            <person name="Andreopoulos B."/>
            <person name="Lipzen A."/>
            <person name="Chen C."/>
            <person name="Yan M."/>
            <person name="Daum C."/>
            <person name="Ng V."/>
            <person name="Clum A."/>
            <person name="Steindorff A."/>
            <person name="Ohm R.A."/>
            <person name="Martin F."/>
            <person name="Silar P."/>
            <person name="Natvig D.O."/>
            <person name="Lalanne C."/>
            <person name="Gautier V."/>
            <person name="Ament-Velasquez S.L."/>
            <person name="Kruys A."/>
            <person name="Hutchinson M.I."/>
            <person name="Powell A.J."/>
            <person name="Barry K."/>
            <person name="Miller A.N."/>
            <person name="Grigoriev I.V."/>
            <person name="Debuchy R."/>
            <person name="Gladieux P."/>
            <person name="Hiltunen Thoren M."/>
            <person name="Johannesson H."/>
        </authorList>
    </citation>
    <scope>NUCLEOTIDE SEQUENCE</scope>
    <source>
        <strain evidence="1">FGSC 1904</strain>
    </source>
</reference>
<accession>A0AAE0PNS8</accession>
<evidence type="ECO:0000313" key="1">
    <source>
        <dbReference type="EMBL" id="KAK3402975.1"/>
    </source>
</evidence>
<reference evidence="1" key="2">
    <citation type="submission" date="2023-07" db="EMBL/GenBank/DDBJ databases">
        <authorList>
            <consortium name="Lawrence Berkeley National Laboratory"/>
            <person name="Haridas S."/>
            <person name="Hensen N."/>
            <person name="Bonometti L."/>
            <person name="Westerberg I."/>
            <person name="Brannstrom I.O."/>
            <person name="Guillou S."/>
            <person name="Cros-Aarteil S."/>
            <person name="Calhoun S."/>
            <person name="Kuo A."/>
            <person name="Mondo S."/>
            <person name="Pangilinan J."/>
            <person name="Riley R."/>
            <person name="LaButti K."/>
            <person name="Andreopoulos B."/>
            <person name="Lipzen A."/>
            <person name="Chen C."/>
            <person name="Yanf M."/>
            <person name="Daum C."/>
            <person name="Ng V."/>
            <person name="Clum A."/>
            <person name="Steindorff A."/>
            <person name="Ohm R."/>
            <person name="Martin F."/>
            <person name="Silar P."/>
            <person name="Natvig D."/>
            <person name="Lalanne C."/>
            <person name="Gautier V."/>
            <person name="Ament-velasquez S.L."/>
            <person name="Kruys A."/>
            <person name="Hutchinson M.I."/>
            <person name="Powell A.J."/>
            <person name="Barry K."/>
            <person name="Miller A.N."/>
            <person name="Grigoriev I.V."/>
            <person name="Debuchy R."/>
            <person name="Gladieux P."/>
            <person name="Thoren M.H."/>
            <person name="Johannesson H."/>
        </authorList>
    </citation>
    <scope>NUCLEOTIDE SEQUENCE</scope>
    <source>
        <strain evidence="1">FGSC 1904</strain>
    </source>
</reference>
<evidence type="ECO:0000313" key="2">
    <source>
        <dbReference type="Proteomes" id="UP001281003"/>
    </source>
</evidence>
<dbReference type="EMBL" id="JAUTDP010000001">
    <property type="protein sequence ID" value="KAK3402975.1"/>
    <property type="molecule type" value="Genomic_DNA"/>
</dbReference>
<sequence length="119" mass="12719">MAFASSISQWEVACILVLSGEAQLDRTSTKSPLLPQLQRAGHRSTAFLPVHLPTTVSYGKLPRDACHLAHEQNPVLKASRVALKGPHKVVSTPQLAFQVGTGLVADLLRPDTSMVLGGQ</sequence>
<gene>
    <name evidence="1" type="ORF">B0T20DRAFT_12029</name>
</gene>
<proteinExistence type="predicted"/>
<organism evidence="1 2">
    <name type="scientific">Sordaria brevicollis</name>
    <dbReference type="NCBI Taxonomy" id="83679"/>
    <lineage>
        <taxon>Eukaryota</taxon>
        <taxon>Fungi</taxon>
        <taxon>Dikarya</taxon>
        <taxon>Ascomycota</taxon>
        <taxon>Pezizomycotina</taxon>
        <taxon>Sordariomycetes</taxon>
        <taxon>Sordariomycetidae</taxon>
        <taxon>Sordariales</taxon>
        <taxon>Sordariaceae</taxon>
        <taxon>Sordaria</taxon>
    </lineage>
</organism>
<dbReference type="Proteomes" id="UP001281003">
    <property type="component" value="Unassembled WGS sequence"/>
</dbReference>
<protein>
    <submittedName>
        <fullName evidence="1">Uncharacterized protein</fullName>
    </submittedName>
</protein>
<keyword evidence="2" id="KW-1185">Reference proteome</keyword>